<protein>
    <submittedName>
        <fullName evidence="1">Uncharacterized protein</fullName>
    </submittedName>
</protein>
<accession>A0A3M7PD92</accession>
<keyword evidence="2" id="KW-1185">Reference proteome</keyword>
<organism evidence="1 2">
    <name type="scientific">Brachionus plicatilis</name>
    <name type="common">Marine rotifer</name>
    <name type="synonym">Brachionus muelleri</name>
    <dbReference type="NCBI Taxonomy" id="10195"/>
    <lineage>
        <taxon>Eukaryota</taxon>
        <taxon>Metazoa</taxon>
        <taxon>Spiralia</taxon>
        <taxon>Gnathifera</taxon>
        <taxon>Rotifera</taxon>
        <taxon>Eurotatoria</taxon>
        <taxon>Monogononta</taxon>
        <taxon>Pseudotrocha</taxon>
        <taxon>Ploima</taxon>
        <taxon>Brachionidae</taxon>
        <taxon>Brachionus</taxon>
    </lineage>
</organism>
<dbReference type="Proteomes" id="UP000276133">
    <property type="component" value="Unassembled WGS sequence"/>
</dbReference>
<reference evidence="1 2" key="1">
    <citation type="journal article" date="2018" name="Sci. Rep.">
        <title>Genomic signatures of local adaptation to the degree of environmental predictability in rotifers.</title>
        <authorList>
            <person name="Franch-Gras L."/>
            <person name="Hahn C."/>
            <person name="Garcia-Roger E.M."/>
            <person name="Carmona M.J."/>
            <person name="Serra M."/>
            <person name="Gomez A."/>
        </authorList>
    </citation>
    <scope>NUCLEOTIDE SEQUENCE [LARGE SCALE GENOMIC DNA]</scope>
    <source>
        <strain evidence="1">HYR1</strain>
    </source>
</reference>
<comment type="caution">
    <text evidence="1">The sequence shown here is derived from an EMBL/GenBank/DDBJ whole genome shotgun (WGS) entry which is preliminary data.</text>
</comment>
<name>A0A3M7PD92_BRAPC</name>
<gene>
    <name evidence="1" type="ORF">BpHYR1_030482</name>
</gene>
<evidence type="ECO:0000313" key="2">
    <source>
        <dbReference type="Proteomes" id="UP000276133"/>
    </source>
</evidence>
<sequence>MKLTVFLKYEISTYSKNFFDFKHFLVQKNRYIFLIWLNHFGSLEIIIDMHSTKYKQNIICLSRKTIRVMSLTEAKYENKIEFKNTLILMGFFPRALNSTRIK</sequence>
<evidence type="ECO:0000313" key="1">
    <source>
        <dbReference type="EMBL" id="RMZ97022.1"/>
    </source>
</evidence>
<dbReference type="AlphaFoldDB" id="A0A3M7PD92"/>
<dbReference type="EMBL" id="REGN01011686">
    <property type="protein sequence ID" value="RMZ97022.1"/>
    <property type="molecule type" value="Genomic_DNA"/>
</dbReference>
<proteinExistence type="predicted"/>